<evidence type="ECO:0000256" key="3">
    <source>
        <dbReference type="ARBA" id="ARBA00022679"/>
    </source>
</evidence>
<reference evidence="5 6" key="1">
    <citation type="journal article" date="2005" name="Int. J. Syst. Evol. Microbiol.">
        <title>Halobacillus yeomjeoni sp. nov., isolated from a marine solar saltern in Korea.</title>
        <authorList>
            <person name="Yoon J.H."/>
            <person name="Kang S.J."/>
            <person name="Lee C.H."/>
            <person name="Oh H.W."/>
            <person name="Oh T.K."/>
        </authorList>
    </citation>
    <scope>NUCLEOTIDE SEQUENCE [LARGE SCALE GENOMIC DNA]</scope>
    <source>
        <strain evidence="5 6">KCTC 3957</strain>
    </source>
</reference>
<dbReference type="AlphaFoldDB" id="A0A931MV11"/>
<protein>
    <submittedName>
        <fullName evidence="5">RNA methyltransferase</fullName>
    </submittedName>
</protein>
<accession>A0A931MV11</accession>
<dbReference type="Proteomes" id="UP000614490">
    <property type="component" value="Unassembled WGS sequence"/>
</dbReference>
<gene>
    <name evidence="5" type="ORF">H0267_07715</name>
</gene>
<name>A0A931MV11_9BACI</name>
<evidence type="ECO:0000259" key="4">
    <source>
        <dbReference type="SMART" id="SM00967"/>
    </source>
</evidence>
<dbReference type="GO" id="GO:0032259">
    <property type="term" value="P:methylation"/>
    <property type="evidence" value="ECO:0007669"/>
    <property type="project" value="UniProtKB-KW"/>
</dbReference>
<dbReference type="GO" id="GO:0006396">
    <property type="term" value="P:RNA processing"/>
    <property type="evidence" value="ECO:0007669"/>
    <property type="project" value="InterPro"/>
</dbReference>
<dbReference type="RefSeq" id="WP_197316665.1">
    <property type="nucleotide sequence ID" value="NZ_JADZSC010000001.1"/>
</dbReference>
<dbReference type="InterPro" id="IPR029026">
    <property type="entry name" value="tRNA_m1G_MTases_N"/>
</dbReference>
<dbReference type="SUPFAM" id="SSF75217">
    <property type="entry name" value="alpha/beta knot"/>
    <property type="match status" value="1"/>
</dbReference>
<dbReference type="InterPro" id="IPR051259">
    <property type="entry name" value="rRNA_Methyltransferase"/>
</dbReference>
<dbReference type="EMBL" id="JADZSC010000001">
    <property type="protein sequence ID" value="MBH0230100.1"/>
    <property type="molecule type" value="Genomic_DNA"/>
</dbReference>
<dbReference type="InterPro" id="IPR053888">
    <property type="entry name" value="MRM3-like_sub_bind"/>
</dbReference>
<feature type="domain" description="RNA 2-O ribose methyltransferase substrate binding" evidence="4">
    <location>
        <begin position="29"/>
        <end position="95"/>
    </location>
</feature>
<dbReference type="PANTHER" id="PTHR43191:SF2">
    <property type="entry name" value="RRNA METHYLTRANSFERASE 3, MITOCHONDRIAL"/>
    <property type="match status" value="1"/>
</dbReference>
<sequence length="245" mass="27474">MLTSVQNYKVKEWKKLHKRKYRNRENRFLVEGYHLVEEALKSDWNVVEMILREDISYEVPDGVEPFKVSSKVFDTIAETETPQGIAAVVEQKQWDFKPASLTLVVDAVQDPGNLGTMIRTADAAGFDQIIFGSGTVDPYNDKVLRSTQGSVFHIPFHQGDLKDFLPVLKENGVQIWASTLNEKAAPYNQLSAPKQAALIVGNEGQGVNEEWIGMADEQVYIPIYGQAESLNVSIAAAVMMYHLKN</sequence>
<dbReference type="InterPro" id="IPR001537">
    <property type="entry name" value="SpoU_MeTrfase"/>
</dbReference>
<dbReference type="CDD" id="cd18095">
    <property type="entry name" value="SpoU-like_rRNA-MTase"/>
    <property type="match status" value="1"/>
</dbReference>
<dbReference type="Pfam" id="PF00588">
    <property type="entry name" value="SpoU_methylase"/>
    <property type="match status" value="1"/>
</dbReference>
<organism evidence="5 6">
    <name type="scientific">Halobacillus yeomjeoni</name>
    <dbReference type="NCBI Taxonomy" id="311194"/>
    <lineage>
        <taxon>Bacteria</taxon>
        <taxon>Bacillati</taxon>
        <taxon>Bacillota</taxon>
        <taxon>Bacilli</taxon>
        <taxon>Bacillales</taxon>
        <taxon>Bacillaceae</taxon>
        <taxon>Halobacillus</taxon>
    </lineage>
</organism>
<evidence type="ECO:0000313" key="5">
    <source>
        <dbReference type="EMBL" id="MBH0230100.1"/>
    </source>
</evidence>
<dbReference type="InterPro" id="IPR013123">
    <property type="entry name" value="SpoU_subst-bd"/>
</dbReference>
<dbReference type="Gene3D" id="3.30.1330.30">
    <property type="match status" value="1"/>
</dbReference>
<dbReference type="InterPro" id="IPR029064">
    <property type="entry name" value="Ribosomal_eL30-like_sf"/>
</dbReference>
<dbReference type="GO" id="GO:0005737">
    <property type="term" value="C:cytoplasm"/>
    <property type="evidence" value="ECO:0007669"/>
    <property type="project" value="UniProtKB-ARBA"/>
</dbReference>
<evidence type="ECO:0000313" key="6">
    <source>
        <dbReference type="Proteomes" id="UP000614490"/>
    </source>
</evidence>
<comment type="caution">
    <text evidence="5">The sequence shown here is derived from an EMBL/GenBank/DDBJ whole genome shotgun (WGS) entry which is preliminary data.</text>
</comment>
<dbReference type="InterPro" id="IPR029028">
    <property type="entry name" value="Alpha/beta_knot_MTases"/>
</dbReference>
<dbReference type="SUPFAM" id="SSF55315">
    <property type="entry name" value="L30e-like"/>
    <property type="match status" value="1"/>
</dbReference>
<dbReference type="SMART" id="SM00967">
    <property type="entry name" value="SpoU_sub_bind"/>
    <property type="match status" value="1"/>
</dbReference>
<keyword evidence="2 5" id="KW-0489">Methyltransferase</keyword>
<keyword evidence="3" id="KW-0808">Transferase</keyword>
<dbReference type="PANTHER" id="PTHR43191">
    <property type="entry name" value="RRNA METHYLTRANSFERASE 3"/>
    <property type="match status" value="1"/>
</dbReference>
<keyword evidence="6" id="KW-1185">Reference proteome</keyword>
<evidence type="ECO:0000256" key="1">
    <source>
        <dbReference type="ARBA" id="ARBA00007228"/>
    </source>
</evidence>
<evidence type="ECO:0000256" key="2">
    <source>
        <dbReference type="ARBA" id="ARBA00022603"/>
    </source>
</evidence>
<dbReference type="Pfam" id="PF22435">
    <property type="entry name" value="MRM3-like_sub_bind"/>
    <property type="match status" value="1"/>
</dbReference>
<dbReference type="GO" id="GO:0003723">
    <property type="term" value="F:RNA binding"/>
    <property type="evidence" value="ECO:0007669"/>
    <property type="project" value="InterPro"/>
</dbReference>
<dbReference type="GO" id="GO:0008173">
    <property type="term" value="F:RNA methyltransferase activity"/>
    <property type="evidence" value="ECO:0007669"/>
    <property type="project" value="InterPro"/>
</dbReference>
<dbReference type="Gene3D" id="3.40.1280.10">
    <property type="match status" value="1"/>
</dbReference>
<comment type="similarity">
    <text evidence="1">Belongs to the class IV-like SAM-binding methyltransferase superfamily. RNA methyltransferase TrmH family.</text>
</comment>
<proteinExistence type="inferred from homology"/>